<dbReference type="EMBL" id="JARKIE010000078">
    <property type="protein sequence ID" value="KAJ7688552.1"/>
    <property type="molecule type" value="Genomic_DNA"/>
</dbReference>
<organism evidence="9 10">
    <name type="scientific">Mycena rosella</name>
    <name type="common">Pink bonnet</name>
    <name type="synonym">Agaricus rosellus</name>
    <dbReference type="NCBI Taxonomy" id="1033263"/>
    <lineage>
        <taxon>Eukaryota</taxon>
        <taxon>Fungi</taxon>
        <taxon>Dikarya</taxon>
        <taxon>Basidiomycota</taxon>
        <taxon>Agaricomycotina</taxon>
        <taxon>Agaricomycetes</taxon>
        <taxon>Agaricomycetidae</taxon>
        <taxon>Agaricales</taxon>
        <taxon>Marasmiineae</taxon>
        <taxon>Mycenaceae</taxon>
        <taxon>Mycena</taxon>
    </lineage>
</organism>
<evidence type="ECO:0000256" key="4">
    <source>
        <dbReference type="ARBA" id="ARBA00022723"/>
    </source>
</evidence>
<evidence type="ECO:0000256" key="7">
    <source>
        <dbReference type="ARBA" id="ARBA00023033"/>
    </source>
</evidence>
<evidence type="ECO:0000313" key="9">
    <source>
        <dbReference type="EMBL" id="KAJ7688552.1"/>
    </source>
</evidence>
<dbReference type="InterPro" id="IPR050121">
    <property type="entry name" value="Cytochrome_P450_monoxygenase"/>
</dbReference>
<dbReference type="InterPro" id="IPR001128">
    <property type="entry name" value="Cyt_P450"/>
</dbReference>
<dbReference type="InterPro" id="IPR002403">
    <property type="entry name" value="Cyt_P450_E_grp-IV"/>
</dbReference>
<comment type="caution">
    <text evidence="9">The sequence shown here is derived from an EMBL/GenBank/DDBJ whole genome shotgun (WGS) entry which is preliminary data.</text>
</comment>
<dbReference type="PANTHER" id="PTHR24305">
    <property type="entry name" value="CYTOCHROME P450"/>
    <property type="match status" value="1"/>
</dbReference>
<comment type="similarity">
    <text evidence="3">Belongs to the cytochrome P450 family.</text>
</comment>
<dbReference type="Proteomes" id="UP001221757">
    <property type="component" value="Unassembled WGS sequence"/>
</dbReference>
<keyword evidence="4 8" id="KW-0479">Metal-binding</keyword>
<dbReference type="PRINTS" id="PR00465">
    <property type="entry name" value="EP450IV"/>
</dbReference>
<keyword evidence="5" id="KW-0560">Oxidoreductase</keyword>
<dbReference type="SUPFAM" id="SSF48264">
    <property type="entry name" value="Cytochrome P450"/>
    <property type="match status" value="1"/>
</dbReference>
<comment type="cofactor">
    <cofactor evidence="1 8">
        <name>heme</name>
        <dbReference type="ChEBI" id="CHEBI:30413"/>
    </cofactor>
</comment>
<evidence type="ECO:0000313" key="10">
    <source>
        <dbReference type="Proteomes" id="UP001221757"/>
    </source>
</evidence>
<protein>
    <submittedName>
        <fullName evidence="9">Cytochrome P450</fullName>
    </submittedName>
</protein>
<keyword evidence="6 8" id="KW-0408">Iron</keyword>
<dbReference type="AlphaFoldDB" id="A0AAD7DCW3"/>
<dbReference type="PANTHER" id="PTHR24305:SF187">
    <property type="entry name" value="P450, PUTATIVE (EUROFUNG)-RELATED"/>
    <property type="match status" value="1"/>
</dbReference>
<evidence type="ECO:0000256" key="1">
    <source>
        <dbReference type="ARBA" id="ARBA00001971"/>
    </source>
</evidence>
<gene>
    <name evidence="9" type="ORF">B0H17DRAFT_1202840</name>
</gene>
<evidence type="ECO:0000256" key="2">
    <source>
        <dbReference type="ARBA" id="ARBA00005179"/>
    </source>
</evidence>
<dbReference type="GO" id="GO:0004497">
    <property type="term" value="F:monooxygenase activity"/>
    <property type="evidence" value="ECO:0007669"/>
    <property type="project" value="UniProtKB-KW"/>
</dbReference>
<proteinExistence type="inferred from homology"/>
<evidence type="ECO:0000256" key="8">
    <source>
        <dbReference type="PIRSR" id="PIRSR602403-1"/>
    </source>
</evidence>
<keyword evidence="10" id="KW-1185">Reference proteome</keyword>
<dbReference type="Gene3D" id="1.10.630.10">
    <property type="entry name" value="Cytochrome P450"/>
    <property type="match status" value="2"/>
</dbReference>
<feature type="binding site" description="axial binding residue" evidence="8">
    <location>
        <position position="184"/>
    </location>
    <ligand>
        <name>heme</name>
        <dbReference type="ChEBI" id="CHEBI:30413"/>
    </ligand>
    <ligandPart>
        <name>Fe</name>
        <dbReference type="ChEBI" id="CHEBI:18248"/>
    </ligandPart>
</feature>
<sequence length="238" mass="27001">MPKGEMYHSLQPPNEPTSLIGTLDMAKHAEKRKSWSQGFTPAALKEYDPIIQGRTNQLVQRLEQQVGTIDLGKWISYFTFDFMADIANEALRLFPAVPTFICRSPKVGGGPVLVAGRVVPEGTNILLPFWALQRDARYFSMPDKFWPERWIERTFHNEKTDGSNPTFIHNQAAFCAFSQGSQQCSGKALAYREMRVVVTMILKKFDIAFEEGYNPQDWEAGLRDDTVIVKDKLPLIAV</sequence>
<keyword evidence="8" id="KW-0349">Heme</keyword>
<dbReference type="GO" id="GO:0005506">
    <property type="term" value="F:iron ion binding"/>
    <property type="evidence" value="ECO:0007669"/>
    <property type="project" value="InterPro"/>
</dbReference>
<reference evidence="9" key="1">
    <citation type="submission" date="2023-03" db="EMBL/GenBank/DDBJ databases">
        <title>Massive genome expansion in bonnet fungi (Mycena s.s.) driven by repeated elements and novel gene families across ecological guilds.</title>
        <authorList>
            <consortium name="Lawrence Berkeley National Laboratory"/>
            <person name="Harder C.B."/>
            <person name="Miyauchi S."/>
            <person name="Viragh M."/>
            <person name="Kuo A."/>
            <person name="Thoen E."/>
            <person name="Andreopoulos B."/>
            <person name="Lu D."/>
            <person name="Skrede I."/>
            <person name="Drula E."/>
            <person name="Henrissat B."/>
            <person name="Morin E."/>
            <person name="Kohler A."/>
            <person name="Barry K."/>
            <person name="LaButti K."/>
            <person name="Morin E."/>
            <person name="Salamov A."/>
            <person name="Lipzen A."/>
            <person name="Mereny Z."/>
            <person name="Hegedus B."/>
            <person name="Baldrian P."/>
            <person name="Stursova M."/>
            <person name="Weitz H."/>
            <person name="Taylor A."/>
            <person name="Grigoriev I.V."/>
            <person name="Nagy L.G."/>
            <person name="Martin F."/>
            <person name="Kauserud H."/>
        </authorList>
    </citation>
    <scope>NUCLEOTIDE SEQUENCE</scope>
    <source>
        <strain evidence="9">CBHHK067</strain>
    </source>
</reference>
<dbReference type="GO" id="GO:0020037">
    <property type="term" value="F:heme binding"/>
    <property type="evidence" value="ECO:0007669"/>
    <property type="project" value="InterPro"/>
</dbReference>
<dbReference type="InterPro" id="IPR036396">
    <property type="entry name" value="Cyt_P450_sf"/>
</dbReference>
<keyword evidence="7" id="KW-0503">Monooxygenase</keyword>
<evidence type="ECO:0000256" key="5">
    <source>
        <dbReference type="ARBA" id="ARBA00023002"/>
    </source>
</evidence>
<accession>A0AAD7DCW3</accession>
<evidence type="ECO:0000256" key="6">
    <source>
        <dbReference type="ARBA" id="ARBA00023004"/>
    </source>
</evidence>
<name>A0AAD7DCW3_MYCRO</name>
<comment type="pathway">
    <text evidence="2">Secondary metabolite biosynthesis.</text>
</comment>
<dbReference type="Pfam" id="PF00067">
    <property type="entry name" value="p450"/>
    <property type="match status" value="1"/>
</dbReference>
<dbReference type="GO" id="GO:0016705">
    <property type="term" value="F:oxidoreductase activity, acting on paired donors, with incorporation or reduction of molecular oxygen"/>
    <property type="evidence" value="ECO:0007669"/>
    <property type="project" value="InterPro"/>
</dbReference>
<evidence type="ECO:0000256" key="3">
    <source>
        <dbReference type="ARBA" id="ARBA00010617"/>
    </source>
</evidence>